<gene>
    <name evidence="2" type="ORF">GPECTOR_12g460</name>
</gene>
<dbReference type="Pfam" id="PF00612">
    <property type="entry name" value="IQ"/>
    <property type="match status" value="1"/>
</dbReference>
<name>A0A150GNV0_GONPE</name>
<evidence type="ECO:0000256" key="1">
    <source>
        <dbReference type="SAM" id="MobiDB-lite"/>
    </source>
</evidence>
<keyword evidence="3" id="KW-1185">Reference proteome</keyword>
<dbReference type="EMBL" id="LSYV01000013">
    <property type="protein sequence ID" value="KXZ51497.1"/>
    <property type="molecule type" value="Genomic_DNA"/>
</dbReference>
<protein>
    <submittedName>
        <fullName evidence="2">Uncharacterized protein</fullName>
    </submittedName>
</protein>
<evidence type="ECO:0000313" key="2">
    <source>
        <dbReference type="EMBL" id="KXZ51497.1"/>
    </source>
</evidence>
<proteinExistence type="predicted"/>
<comment type="caution">
    <text evidence="2">The sequence shown here is derived from an EMBL/GenBank/DDBJ whole genome shotgun (WGS) entry which is preliminary data.</text>
</comment>
<dbReference type="STRING" id="33097.A0A150GNV0"/>
<reference evidence="3" key="1">
    <citation type="journal article" date="2016" name="Nat. Commun.">
        <title>The Gonium pectorale genome demonstrates co-option of cell cycle regulation during the evolution of multicellularity.</title>
        <authorList>
            <person name="Hanschen E.R."/>
            <person name="Marriage T.N."/>
            <person name="Ferris P.J."/>
            <person name="Hamaji T."/>
            <person name="Toyoda A."/>
            <person name="Fujiyama A."/>
            <person name="Neme R."/>
            <person name="Noguchi H."/>
            <person name="Minakuchi Y."/>
            <person name="Suzuki M."/>
            <person name="Kawai-Toyooka H."/>
            <person name="Smith D.R."/>
            <person name="Sparks H."/>
            <person name="Anderson J."/>
            <person name="Bakaric R."/>
            <person name="Luria V."/>
            <person name="Karger A."/>
            <person name="Kirschner M.W."/>
            <person name="Durand P.M."/>
            <person name="Michod R.E."/>
            <person name="Nozaki H."/>
            <person name="Olson B.J."/>
        </authorList>
    </citation>
    <scope>NUCLEOTIDE SEQUENCE [LARGE SCALE GENOMIC DNA]</scope>
    <source>
        <strain evidence="3">NIES-2863</strain>
    </source>
</reference>
<organism evidence="2 3">
    <name type="scientific">Gonium pectorale</name>
    <name type="common">Green alga</name>
    <dbReference type="NCBI Taxonomy" id="33097"/>
    <lineage>
        <taxon>Eukaryota</taxon>
        <taxon>Viridiplantae</taxon>
        <taxon>Chlorophyta</taxon>
        <taxon>core chlorophytes</taxon>
        <taxon>Chlorophyceae</taxon>
        <taxon>CS clade</taxon>
        <taxon>Chlamydomonadales</taxon>
        <taxon>Volvocaceae</taxon>
        <taxon>Gonium</taxon>
    </lineage>
</organism>
<dbReference type="PROSITE" id="PS50096">
    <property type="entry name" value="IQ"/>
    <property type="match status" value="1"/>
</dbReference>
<evidence type="ECO:0000313" key="3">
    <source>
        <dbReference type="Proteomes" id="UP000075714"/>
    </source>
</evidence>
<feature type="region of interest" description="Disordered" evidence="1">
    <location>
        <begin position="103"/>
        <end position="132"/>
    </location>
</feature>
<dbReference type="Proteomes" id="UP000075714">
    <property type="component" value="Unassembled WGS sequence"/>
</dbReference>
<feature type="compositionally biased region" description="Low complexity" evidence="1">
    <location>
        <begin position="103"/>
        <end position="124"/>
    </location>
</feature>
<dbReference type="AlphaFoldDB" id="A0A150GNV0"/>
<accession>A0A150GNV0</accession>
<dbReference type="InterPro" id="IPR000048">
    <property type="entry name" value="IQ_motif_EF-hand-BS"/>
</dbReference>
<sequence length="182" mass="18946">MRGLGGATRKEKTRDELLEAVRAERAARGETRLRARAALTIQRTWRGHAARRRLRAALAAEWAATYGSMVAAPEARLGAEEVAGKLLPPFLFLLKPPRIGGTAPAAAPGAPAAAAASPRPHAAPAAPPPLQLPPPGSPLSVLVRGCLALLLRSASAADPRDSYLALAAAADEGRRVRRWGGG</sequence>